<evidence type="ECO:0000313" key="2">
    <source>
        <dbReference type="EMBL" id="SFF06387.1"/>
    </source>
</evidence>
<protein>
    <submittedName>
        <fullName evidence="2">Uncharacterized protein</fullName>
    </submittedName>
</protein>
<keyword evidence="1" id="KW-0472">Membrane</keyword>
<feature type="transmembrane region" description="Helical" evidence="1">
    <location>
        <begin position="51"/>
        <end position="73"/>
    </location>
</feature>
<organism evidence="2 3">
    <name type="scientific">Sunxiuqinia elliptica</name>
    <dbReference type="NCBI Taxonomy" id="655355"/>
    <lineage>
        <taxon>Bacteria</taxon>
        <taxon>Pseudomonadati</taxon>
        <taxon>Bacteroidota</taxon>
        <taxon>Bacteroidia</taxon>
        <taxon>Marinilabiliales</taxon>
        <taxon>Prolixibacteraceae</taxon>
        <taxon>Sunxiuqinia</taxon>
    </lineage>
</organism>
<feature type="transmembrane region" description="Helical" evidence="1">
    <location>
        <begin position="85"/>
        <end position="105"/>
    </location>
</feature>
<sequence>MEQLEKEDKLLKSLMKHSRVELPFQDFEIRLMDKIHQEKKHHQAVKNNVRYAWLFFFLGLFLGLFITNLTAQFDQHFYGIPLKKLGIGLQFGIVLIFLFQFERLLGITFRKKTKN</sequence>
<proteinExistence type="predicted"/>
<dbReference type="RefSeq" id="WP_093919186.1">
    <property type="nucleotide sequence ID" value="NZ_FONW01000002.1"/>
</dbReference>
<dbReference type="Proteomes" id="UP000198964">
    <property type="component" value="Unassembled WGS sequence"/>
</dbReference>
<keyword evidence="3" id="KW-1185">Reference proteome</keyword>
<evidence type="ECO:0000256" key="1">
    <source>
        <dbReference type="SAM" id="Phobius"/>
    </source>
</evidence>
<dbReference type="AlphaFoldDB" id="A0A1I2FNR0"/>
<evidence type="ECO:0000313" key="3">
    <source>
        <dbReference type="Proteomes" id="UP000198964"/>
    </source>
</evidence>
<keyword evidence="1" id="KW-0812">Transmembrane</keyword>
<keyword evidence="1" id="KW-1133">Transmembrane helix</keyword>
<reference evidence="2 3" key="1">
    <citation type="submission" date="2016-10" db="EMBL/GenBank/DDBJ databases">
        <authorList>
            <person name="de Groot N.N."/>
        </authorList>
    </citation>
    <scope>NUCLEOTIDE SEQUENCE [LARGE SCALE GENOMIC DNA]</scope>
    <source>
        <strain evidence="2 3">CGMCC 1.9156</strain>
    </source>
</reference>
<name>A0A1I2FNR0_9BACT</name>
<dbReference type="STRING" id="655355.SAMN05216283_102539"/>
<accession>A0A1I2FNR0</accession>
<gene>
    <name evidence="2" type="ORF">SAMN05216283_102539</name>
</gene>
<dbReference type="EMBL" id="FONW01000002">
    <property type="protein sequence ID" value="SFF06387.1"/>
    <property type="molecule type" value="Genomic_DNA"/>
</dbReference>